<dbReference type="PANTHER" id="PTHR43772:SF2">
    <property type="entry name" value="PUTATIVE (AFU_ORTHOLOGUE AFUA_2G04480)-RELATED"/>
    <property type="match status" value="1"/>
</dbReference>
<keyword evidence="9" id="KW-1185">Reference proteome</keyword>
<proteinExistence type="inferred from homology"/>
<accession>A0A7W9SPG6</accession>
<dbReference type="SUPFAM" id="SSF75005">
    <property type="entry name" value="Arabinanase/levansucrase/invertase"/>
    <property type="match status" value="1"/>
</dbReference>
<dbReference type="GO" id="GO:0004553">
    <property type="term" value="F:hydrolase activity, hydrolyzing O-glycosyl compounds"/>
    <property type="evidence" value="ECO:0007669"/>
    <property type="project" value="InterPro"/>
</dbReference>
<keyword evidence="4" id="KW-0119">Carbohydrate metabolism</keyword>
<evidence type="ECO:0000256" key="1">
    <source>
        <dbReference type="ARBA" id="ARBA00009865"/>
    </source>
</evidence>
<gene>
    <name evidence="8" type="ORF">HNQ39_001600</name>
</gene>
<evidence type="ECO:0000313" key="9">
    <source>
        <dbReference type="Proteomes" id="UP000520814"/>
    </source>
</evidence>
<reference evidence="8 9" key="1">
    <citation type="submission" date="2020-08" db="EMBL/GenBank/DDBJ databases">
        <title>Genomic Encyclopedia of Type Strains, Phase IV (KMG-IV): sequencing the most valuable type-strain genomes for metagenomic binning, comparative biology and taxonomic classification.</title>
        <authorList>
            <person name="Goeker M."/>
        </authorList>
    </citation>
    <scope>NUCLEOTIDE SEQUENCE [LARGE SCALE GENOMIC DNA]</scope>
    <source>
        <strain evidence="8 9">DSM 23562</strain>
    </source>
</reference>
<dbReference type="InterPro" id="IPR052176">
    <property type="entry name" value="Glycosyl_Hydrlase_43_Enz"/>
</dbReference>
<evidence type="ECO:0000256" key="2">
    <source>
        <dbReference type="ARBA" id="ARBA00022651"/>
    </source>
</evidence>
<name>A0A7W9SPG6_ARMRO</name>
<dbReference type="Gene3D" id="2.115.10.20">
    <property type="entry name" value="Glycosyl hydrolase domain, family 43"/>
    <property type="match status" value="1"/>
</dbReference>
<sequence>MSDQPLISHVYTADPSAHVFEGKLYLYPSHDIDSGLESNDNGDQYAMRDYHVFSMESVTGPVTDHGVALALEDIPWASAQLWAPDAAERDGRYFLYFPARDKDGIFRIGVAVSDSPAGPFLPDPEPIAGTFSIDPCSFVEDAASGGAAYLYFGGIWGGQLQCWQSGTFDKDARVEPMGNVPALGPRVAKLSDDMRSLAGPVIELTILDEHGNPLQADDHDRRFFEGAWVHKHNGVYYLSYSTGDTHFLVYATSDSPLGPFTYQGRILEPVLGWTTHHSIVQYQDKWYLFHHDASLSGGVNHLRCVKVKELTCDEAGKLALKQ</sequence>
<keyword evidence="3 7" id="KW-0378">Hydrolase</keyword>
<dbReference type="EMBL" id="JACHGW010000002">
    <property type="protein sequence ID" value="MBB6049809.1"/>
    <property type="molecule type" value="Genomic_DNA"/>
</dbReference>
<evidence type="ECO:0000256" key="5">
    <source>
        <dbReference type="ARBA" id="ARBA00023295"/>
    </source>
</evidence>
<keyword evidence="2" id="KW-0858">Xylan degradation</keyword>
<dbReference type="GO" id="GO:0045493">
    <property type="term" value="P:xylan catabolic process"/>
    <property type="evidence" value="ECO:0007669"/>
    <property type="project" value="UniProtKB-KW"/>
</dbReference>
<dbReference type="RefSeq" id="WP_184193586.1">
    <property type="nucleotide sequence ID" value="NZ_JACHGW010000002.1"/>
</dbReference>
<dbReference type="CDD" id="cd18619">
    <property type="entry name" value="GH43_CoXyl43_like"/>
    <property type="match status" value="1"/>
</dbReference>
<dbReference type="AlphaFoldDB" id="A0A7W9SPG6"/>
<evidence type="ECO:0000256" key="6">
    <source>
        <dbReference type="PIRSR" id="PIRSR606710-2"/>
    </source>
</evidence>
<evidence type="ECO:0000256" key="4">
    <source>
        <dbReference type="ARBA" id="ARBA00023277"/>
    </source>
</evidence>
<dbReference type="Proteomes" id="UP000520814">
    <property type="component" value="Unassembled WGS sequence"/>
</dbReference>
<dbReference type="Pfam" id="PF04616">
    <property type="entry name" value="Glyco_hydro_43"/>
    <property type="match status" value="1"/>
</dbReference>
<dbReference type="InterPro" id="IPR006710">
    <property type="entry name" value="Glyco_hydro_43"/>
</dbReference>
<dbReference type="PANTHER" id="PTHR43772">
    <property type="entry name" value="ENDO-1,4-BETA-XYLANASE"/>
    <property type="match status" value="1"/>
</dbReference>
<evidence type="ECO:0000256" key="7">
    <source>
        <dbReference type="RuleBase" id="RU361187"/>
    </source>
</evidence>
<evidence type="ECO:0000256" key="3">
    <source>
        <dbReference type="ARBA" id="ARBA00022801"/>
    </source>
</evidence>
<keyword evidence="5 7" id="KW-0326">Glycosidase</keyword>
<dbReference type="InterPro" id="IPR023296">
    <property type="entry name" value="Glyco_hydro_beta-prop_sf"/>
</dbReference>
<keyword evidence="2" id="KW-0624">Polysaccharide degradation</keyword>
<evidence type="ECO:0000313" key="8">
    <source>
        <dbReference type="EMBL" id="MBB6049809.1"/>
    </source>
</evidence>
<comment type="caution">
    <text evidence="8">The sequence shown here is derived from an EMBL/GenBank/DDBJ whole genome shotgun (WGS) entry which is preliminary data.</text>
</comment>
<protein>
    <submittedName>
        <fullName evidence="8">Beta-xylosidase</fullName>
    </submittedName>
</protein>
<organism evidence="8 9">
    <name type="scientific">Armatimonas rosea</name>
    <dbReference type="NCBI Taxonomy" id="685828"/>
    <lineage>
        <taxon>Bacteria</taxon>
        <taxon>Bacillati</taxon>
        <taxon>Armatimonadota</taxon>
        <taxon>Armatimonadia</taxon>
        <taxon>Armatimonadales</taxon>
        <taxon>Armatimonadaceae</taxon>
        <taxon>Armatimonas</taxon>
    </lineage>
</organism>
<comment type="similarity">
    <text evidence="1 7">Belongs to the glycosyl hydrolase 43 family.</text>
</comment>
<feature type="site" description="Important for catalytic activity, responsible for pKa modulation of the active site Glu and correct orientation of both the proton donor and substrate" evidence="6">
    <location>
        <position position="134"/>
    </location>
</feature>